<dbReference type="Gene3D" id="2.30.30.390">
    <property type="entry name" value="Hemimethylated DNA-binding domain"/>
    <property type="match status" value="1"/>
</dbReference>
<dbReference type="EMBL" id="MU854558">
    <property type="protein sequence ID" value="KAK4033010.1"/>
    <property type="molecule type" value="Genomic_DNA"/>
</dbReference>
<dbReference type="Pfam" id="PF12937">
    <property type="entry name" value="F-box-like"/>
    <property type="match status" value="1"/>
</dbReference>
<proteinExistence type="predicted"/>
<gene>
    <name evidence="2" type="ORF">C8A01DRAFT_40534</name>
</gene>
<dbReference type="Gene3D" id="1.20.1280.50">
    <property type="match status" value="1"/>
</dbReference>
<dbReference type="Proteomes" id="UP001303115">
    <property type="component" value="Unassembled WGS sequence"/>
</dbReference>
<dbReference type="SUPFAM" id="SSF141255">
    <property type="entry name" value="YccV-like"/>
    <property type="match status" value="1"/>
</dbReference>
<dbReference type="AlphaFoldDB" id="A0AAN6P7D7"/>
<dbReference type="InterPro" id="IPR036047">
    <property type="entry name" value="F-box-like_dom_sf"/>
</dbReference>
<feature type="domain" description="F-box" evidence="1">
    <location>
        <begin position="2"/>
        <end position="49"/>
    </location>
</feature>
<evidence type="ECO:0000313" key="2">
    <source>
        <dbReference type="EMBL" id="KAK4033010.1"/>
    </source>
</evidence>
<dbReference type="PROSITE" id="PS50181">
    <property type="entry name" value="FBOX"/>
    <property type="match status" value="1"/>
</dbReference>
<dbReference type="Pfam" id="PF08755">
    <property type="entry name" value="YccV-like"/>
    <property type="match status" value="1"/>
</dbReference>
<keyword evidence="3" id="KW-1185">Reference proteome</keyword>
<sequence length="624" mass="71697">MRSSLEDIPEEIIRHILLYLPPEHTLLSFQLVSRRYHHLSNESLLWRWHCRSSFRFWHPEHKLEEKLTALASSVDWRGLWITRKRRNNRAARLLDGVIATKHGQLKRLKGICELGYDVKDYLLEQCHVDETAEDVLARRYFANSALDSIHRGVAVERWSRYQGQALSSEGLDTALGAFDMFVLHDQEQDLDYVVRTLDSLAERFRAEHPTFEDLSTREQALSLVRWLRANHLTGMDHPEINYRNLRNCFIGHALSEETHPSLPIISSAIFTCVAERLGLTAFCLAFPSHVHAAVYAPPGKDLDGDETGELDGEKKRMCLDPYGSDHEVTLSDLRLRLVEFGWTQGTEAFLKPSPVPIIVQRTAQNIKATHDTVRHLTDNDILGSEMKRLRSGHPGLNMDAAVYASMWAELLMKQTSSFHWGSNLAAFLQKFALYWSEDLWIVQKYLVPLFDRFMTSQPTPRPPRVGYHNVHETLAMLENIDNRIPEVSRRYTADICARVLYKIGQVFRHRRYGYIGVINGWAAMGSSSLPMPHHLDAAEAEEEGDVFDPTESVHASMMGPQRTYYTGLKSTVDRLRVAQDNVVIITDPRLIPDDLHFVAGKFFRRFDPETCTFVSNIKEYYPDD</sequence>
<dbReference type="InterPro" id="IPR001810">
    <property type="entry name" value="F-box_dom"/>
</dbReference>
<evidence type="ECO:0000313" key="3">
    <source>
        <dbReference type="Proteomes" id="UP001303115"/>
    </source>
</evidence>
<dbReference type="SMART" id="SM00256">
    <property type="entry name" value="FBOX"/>
    <property type="match status" value="1"/>
</dbReference>
<dbReference type="SMART" id="SM00992">
    <property type="entry name" value="YccV-like"/>
    <property type="match status" value="1"/>
</dbReference>
<reference evidence="3" key="1">
    <citation type="journal article" date="2023" name="Mol. Phylogenet. Evol.">
        <title>Genome-scale phylogeny and comparative genomics of the fungal order Sordariales.</title>
        <authorList>
            <person name="Hensen N."/>
            <person name="Bonometti L."/>
            <person name="Westerberg I."/>
            <person name="Brannstrom I.O."/>
            <person name="Guillou S."/>
            <person name="Cros-Aarteil S."/>
            <person name="Calhoun S."/>
            <person name="Haridas S."/>
            <person name="Kuo A."/>
            <person name="Mondo S."/>
            <person name="Pangilinan J."/>
            <person name="Riley R."/>
            <person name="LaButti K."/>
            <person name="Andreopoulos B."/>
            <person name="Lipzen A."/>
            <person name="Chen C."/>
            <person name="Yan M."/>
            <person name="Daum C."/>
            <person name="Ng V."/>
            <person name="Clum A."/>
            <person name="Steindorff A."/>
            <person name="Ohm R.A."/>
            <person name="Martin F."/>
            <person name="Silar P."/>
            <person name="Natvig D.O."/>
            <person name="Lalanne C."/>
            <person name="Gautier V."/>
            <person name="Ament-Velasquez S.L."/>
            <person name="Kruys A."/>
            <person name="Hutchinson M.I."/>
            <person name="Powell A.J."/>
            <person name="Barry K."/>
            <person name="Miller A.N."/>
            <person name="Grigoriev I.V."/>
            <person name="Debuchy R."/>
            <person name="Gladieux P."/>
            <person name="Hiltunen Thoren M."/>
            <person name="Johannesson H."/>
        </authorList>
    </citation>
    <scope>NUCLEOTIDE SEQUENCE [LARGE SCALE GENOMIC DNA]</scope>
    <source>
        <strain evidence="3">CBS 284.82</strain>
    </source>
</reference>
<dbReference type="PANTHER" id="PTHR31350">
    <property type="entry name" value="SI:DKEY-261L7.2"/>
    <property type="match status" value="1"/>
</dbReference>
<dbReference type="InterPro" id="IPR036623">
    <property type="entry name" value="Hemimethylated_DNA-bd_sf"/>
</dbReference>
<name>A0AAN6P7D7_9PEZI</name>
<dbReference type="GO" id="GO:0003677">
    <property type="term" value="F:DNA binding"/>
    <property type="evidence" value="ECO:0007669"/>
    <property type="project" value="InterPro"/>
</dbReference>
<protein>
    <submittedName>
        <fullName evidence="2">Transglutaminase-like superfamily-domain-containing protein</fullName>
    </submittedName>
</protein>
<dbReference type="PANTHER" id="PTHR31350:SF27">
    <property type="entry name" value="HEMIMETHYLATED DNA-BINDING DOMAIN-CONTAINING PROTEIN"/>
    <property type="match status" value="1"/>
</dbReference>
<comment type="caution">
    <text evidence="2">The sequence shown here is derived from an EMBL/GenBank/DDBJ whole genome shotgun (WGS) entry which is preliminary data.</text>
</comment>
<accession>A0AAN6P7D7</accession>
<organism evidence="2 3">
    <name type="scientific">Parachaetomium inaequale</name>
    <dbReference type="NCBI Taxonomy" id="2588326"/>
    <lineage>
        <taxon>Eukaryota</taxon>
        <taxon>Fungi</taxon>
        <taxon>Dikarya</taxon>
        <taxon>Ascomycota</taxon>
        <taxon>Pezizomycotina</taxon>
        <taxon>Sordariomycetes</taxon>
        <taxon>Sordariomycetidae</taxon>
        <taxon>Sordariales</taxon>
        <taxon>Chaetomiaceae</taxon>
        <taxon>Parachaetomium</taxon>
    </lineage>
</organism>
<dbReference type="Pfam" id="PF13369">
    <property type="entry name" value="Transglut_core2"/>
    <property type="match status" value="1"/>
</dbReference>
<dbReference type="InterPro" id="IPR032698">
    <property type="entry name" value="SirB1_N"/>
</dbReference>
<evidence type="ECO:0000259" key="1">
    <source>
        <dbReference type="PROSITE" id="PS50181"/>
    </source>
</evidence>
<dbReference type="InterPro" id="IPR011722">
    <property type="entry name" value="Hemimethylated_DNA-bd_dom"/>
</dbReference>
<dbReference type="SUPFAM" id="SSF81383">
    <property type="entry name" value="F-box domain"/>
    <property type="match status" value="1"/>
</dbReference>